<protein>
    <submittedName>
        <fullName evidence="2">Unannotated protein</fullName>
    </submittedName>
</protein>
<dbReference type="AlphaFoldDB" id="A0A6J7DSM6"/>
<feature type="region of interest" description="Disordered" evidence="1">
    <location>
        <begin position="19"/>
        <end position="39"/>
    </location>
</feature>
<proteinExistence type="predicted"/>
<dbReference type="EMBL" id="CAFBLV010000120">
    <property type="protein sequence ID" value="CAB4872180.1"/>
    <property type="molecule type" value="Genomic_DNA"/>
</dbReference>
<name>A0A6J7DSM6_9ZZZZ</name>
<reference evidence="2" key="1">
    <citation type="submission" date="2020-05" db="EMBL/GenBank/DDBJ databases">
        <authorList>
            <person name="Chiriac C."/>
            <person name="Salcher M."/>
            <person name="Ghai R."/>
            <person name="Kavagutti S V."/>
        </authorList>
    </citation>
    <scope>NUCLEOTIDE SEQUENCE</scope>
</reference>
<accession>A0A6J7DSM6</accession>
<evidence type="ECO:0000256" key="1">
    <source>
        <dbReference type="SAM" id="MobiDB-lite"/>
    </source>
</evidence>
<evidence type="ECO:0000313" key="2">
    <source>
        <dbReference type="EMBL" id="CAB4872180.1"/>
    </source>
</evidence>
<gene>
    <name evidence="2" type="ORF">UFOPK3425_00697</name>
</gene>
<organism evidence="2">
    <name type="scientific">freshwater metagenome</name>
    <dbReference type="NCBI Taxonomy" id="449393"/>
    <lineage>
        <taxon>unclassified sequences</taxon>
        <taxon>metagenomes</taxon>
        <taxon>ecological metagenomes</taxon>
    </lineage>
</organism>
<sequence length="39" mass="4267">MELLRGQRVTAATELADQTLSGYESAGLSADENNRRNVE</sequence>